<sequence length="87" mass="9938">MSNTQATQVKITLPDELYLHLRSRAERFGLNLAAYIRNLIINDVKGVDIPVFKMSEEREKIALKALKDYKSGKTKVVDNLDNYLANL</sequence>
<reference evidence="1 2" key="1">
    <citation type="journal article" date="2015" name="Nature">
        <title>rRNA introns, odd ribosomes, and small enigmatic genomes across a large radiation of phyla.</title>
        <authorList>
            <person name="Brown C.T."/>
            <person name="Hug L.A."/>
            <person name="Thomas B.C."/>
            <person name="Sharon I."/>
            <person name="Castelle C.J."/>
            <person name="Singh A."/>
            <person name="Wilkins M.J."/>
            <person name="Williams K.H."/>
            <person name="Banfield J.F."/>
        </authorList>
    </citation>
    <scope>NUCLEOTIDE SEQUENCE [LARGE SCALE GENOMIC DNA]</scope>
</reference>
<protein>
    <submittedName>
        <fullName evidence="1">Uncharacterized protein</fullName>
    </submittedName>
</protein>
<name>A0A0G0LKR4_9BACT</name>
<dbReference type="AlphaFoldDB" id="A0A0G0LKR4"/>
<accession>A0A0G0LKR4</accession>
<gene>
    <name evidence="1" type="ORF">UT17_C0002G0181</name>
</gene>
<comment type="caution">
    <text evidence="1">The sequence shown here is derived from an EMBL/GenBank/DDBJ whole genome shotgun (WGS) entry which is preliminary data.</text>
</comment>
<evidence type="ECO:0000313" key="2">
    <source>
        <dbReference type="Proteomes" id="UP000034774"/>
    </source>
</evidence>
<proteinExistence type="predicted"/>
<dbReference type="STRING" id="1618572.UT17_C0002G0181"/>
<organism evidence="1 2">
    <name type="scientific">Candidatus Woesebacteria bacterium GW2011_GWB1_39_10</name>
    <dbReference type="NCBI Taxonomy" id="1618572"/>
    <lineage>
        <taxon>Bacteria</taxon>
        <taxon>Candidatus Woeseibacteriota</taxon>
    </lineage>
</organism>
<dbReference type="Proteomes" id="UP000034774">
    <property type="component" value="Unassembled WGS sequence"/>
</dbReference>
<dbReference type="EMBL" id="LBVU01000002">
    <property type="protein sequence ID" value="KKQ92518.1"/>
    <property type="molecule type" value="Genomic_DNA"/>
</dbReference>
<evidence type="ECO:0000313" key="1">
    <source>
        <dbReference type="EMBL" id="KKQ92518.1"/>
    </source>
</evidence>